<proteinExistence type="predicted"/>
<name>A0A2Z7BFQ5_9LAMI</name>
<evidence type="ECO:0000313" key="3">
    <source>
        <dbReference type="Proteomes" id="UP000250235"/>
    </source>
</evidence>
<keyword evidence="3" id="KW-1185">Reference proteome</keyword>
<feature type="region of interest" description="Disordered" evidence="1">
    <location>
        <begin position="115"/>
        <end position="134"/>
    </location>
</feature>
<organism evidence="2 3">
    <name type="scientific">Dorcoceras hygrometricum</name>
    <dbReference type="NCBI Taxonomy" id="472368"/>
    <lineage>
        <taxon>Eukaryota</taxon>
        <taxon>Viridiplantae</taxon>
        <taxon>Streptophyta</taxon>
        <taxon>Embryophyta</taxon>
        <taxon>Tracheophyta</taxon>
        <taxon>Spermatophyta</taxon>
        <taxon>Magnoliopsida</taxon>
        <taxon>eudicotyledons</taxon>
        <taxon>Gunneridae</taxon>
        <taxon>Pentapetalae</taxon>
        <taxon>asterids</taxon>
        <taxon>lamiids</taxon>
        <taxon>Lamiales</taxon>
        <taxon>Gesneriaceae</taxon>
        <taxon>Didymocarpoideae</taxon>
        <taxon>Trichosporeae</taxon>
        <taxon>Loxocarpinae</taxon>
        <taxon>Dorcoceras</taxon>
    </lineage>
</organism>
<accession>A0A2Z7BFQ5</accession>
<gene>
    <name evidence="2" type="ORF">F511_42285</name>
</gene>
<reference evidence="2 3" key="1">
    <citation type="journal article" date="2015" name="Proc. Natl. Acad. Sci. U.S.A.">
        <title>The resurrection genome of Boea hygrometrica: A blueprint for survival of dehydration.</title>
        <authorList>
            <person name="Xiao L."/>
            <person name="Yang G."/>
            <person name="Zhang L."/>
            <person name="Yang X."/>
            <person name="Zhao S."/>
            <person name="Ji Z."/>
            <person name="Zhou Q."/>
            <person name="Hu M."/>
            <person name="Wang Y."/>
            <person name="Chen M."/>
            <person name="Xu Y."/>
            <person name="Jin H."/>
            <person name="Xiao X."/>
            <person name="Hu G."/>
            <person name="Bao F."/>
            <person name="Hu Y."/>
            <person name="Wan P."/>
            <person name="Li L."/>
            <person name="Deng X."/>
            <person name="Kuang T."/>
            <person name="Xiang C."/>
            <person name="Zhu J.K."/>
            <person name="Oliver M.J."/>
            <person name="He Y."/>
        </authorList>
    </citation>
    <scope>NUCLEOTIDE SEQUENCE [LARGE SCALE GENOMIC DNA]</scope>
    <source>
        <strain evidence="3">cv. XS01</strain>
    </source>
</reference>
<protein>
    <submittedName>
        <fullName evidence="2">Golgin candidate 5-like</fullName>
    </submittedName>
</protein>
<evidence type="ECO:0000313" key="2">
    <source>
        <dbReference type="EMBL" id="KZV33263.1"/>
    </source>
</evidence>
<dbReference type="Proteomes" id="UP000250235">
    <property type="component" value="Unassembled WGS sequence"/>
</dbReference>
<evidence type="ECO:0000256" key="1">
    <source>
        <dbReference type="SAM" id="MobiDB-lite"/>
    </source>
</evidence>
<dbReference type="EMBL" id="KV005948">
    <property type="protein sequence ID" value="KZV33263.1"/>
    <property type="molecule type" value="Genomic_DNA"/>
</dbReference>
<feature type="compositionally biased region" description="Polar residues" evidence="1">
    <location>
        <begin position="121"/>
        <end position="133"/>
    </location>
</feature>
<sequence>MATMQCHKDYGFLPKTQPDPNLAVHVSLYRRSKYNITRIIVSSRIVDVTSGPELNHTYSYTSIIPLGLAAGDTPDAPHNHLGTRGPSSLLKTPTYDTKICRSLKDALQDRDLLEPHDVMKSPSQTSRRSTYSLTVPDAPDLPNVVVLARRLRKFGYINWRRLWET</sequence>
<dbReference type="AlphaFoldDB" id="A0A2Z7BFQ5"/>